<sequence length="103" mass="11761">MPWTAAIFPVKPKLDENQISFRPPSPGRHPYRICLENPNKFGDWAVSIPGRPLMIAEPGPPSGRTSSRKSGGGVVLFPDEKWQEQPQVRSVENWRFKLERSMY</sequence>
<name>A0A0C9WZH6_9AGAR</name>
<protein>
    <submittedName>
        <fullName evidence="1">Uncharacterized protein</fullName>
    </submittedName>
</protein>
<dbReference type="EMBL" id="KN838673">
    <property type="protein sequence ID" value="KIJ98270.1"/>
    <property type="molecule type" value="Genomic_DNA"/>
</dbReference>
<dbReference type="HOGENOM" id="CLU_2264178_0_0_1"/>
<evidence type="ECO:0000313" key="2">
    <source>
        <dbReference type="Proteomes" id="UP000054477"/>
    </source>
</evidence>
<reference evidence="2" key="2">
    <citation type="submission" date="2015-01" db="EMBL/GenBank/DDBJ databases">
        <title>Evolutionary Origins and Diversification of the Mycorrhizal Mutualists.</title>
        <authorList>
            <consortium name="DOE Joint Genome Institute"/>
            <consortium name="Mycorrhizal Genomics Consortium"/>
            <person name="Kohler A."/>
            <person name="Kuo A."/>
            <person name="Nagy L.G."/>
            <person name="Floudas D."/>
            <person name="Copeland A."/>
            <person name="Barry K.W."/>
            <person name="Cichocki N."/>
            <person name="Veneault-Fourrey C."/>
            <person name="LaButti K."/>
            <person name="Lindquist E.A."/>
            <person name="Lipzen A."/>
            <person name="Lundell T."/>
            <person name="Morin E."/>
            <person name="Murat C."/>
            <person name="Riley R."/>
            <person name="Ohm R."/>
            <person name="Sun H."/>
            <person name="Tunlid A."/>
            <person name="Henrissat B."/>
            <person name="Grigoriev I.V."/>
            <person name="Hibbett D.S."/>
            <person name="Martin F."/>
        </authorList>
    </citation>
    <scope>NUCLEOTIDE SEQUENCE [LARGE SCALE GENOMIC DNA]</scope>
    <source>
        <strain evidence="2">LaAM-08-1</strain>
    </source>
</reference>
<reference evidence="1 2" key="1">
    <citation type="submission" date="2014-04" db="EMBL/GenBank/DDBJ databases">
        <authorList>
            <consortium name="DOE Joint Genome Institute"/>
            <person name="Kuo A."/>
            <person name="Kohler A."/>
            <person name="Nagy L.G."/>
            <person name="Floudas D."/>
            <person name="Copeland A."/>
            <person name="Barry K.W."/>
            <person name="Cichocki N."/>
            <person name="Veneault-Fourrey C."/>
            <person name="LaButti K."/>
            <person name="Lindquist E.A."/>
            <person name="Lipzen A."/>
            <person name="Lundell T."/>
            <person name="Morin E."/>
            <person name="Murat C."/>
            <person name="Sun H."/>
            <person name="Tunlid A."/>
            <person name="Henrissat B."/>
            <person name="Grigoriev I.V."/>
            <person name="Hibbett D.S."/>
            <person name="Martin F."/>
            <person name="Nordberg H.P."/>
            <person name="Cantor M.N."/>
            <person name="Hua S.X."/>
        </authorList>
    </citation>
    <scope>NUCLEOTIDE SEQUENCE [LARGE SCALE GENOMIC DNA]</scope>
    <source>
        <strain evidence="1 2">LaAM-08-1</strain>
    </source>
</reference>
<dbReference type="AlphaFoldDB" id="A0A0C9WZH6"/>
<dbReference type="Proteomes" id="UP000054477">
    <property type="component" value="Unassembled WGS sequence"/>
</dbReference>
<keyword evidence="2" id="KW-1185">Reference proteome</keyword>
<accession>A0A0C9WZH6</accession>
<organism evidence="1 2">
    <name type="scientific">Laccaria amethystina LaAM-08-1</name>
    <dbReference type="NCBI Taxonomy" id="1095629"/>
    <lineage>
        <taxon>Eukaryota</taxon>
        <taxon>Fungi</taxon>
        <taxon>Dikarya</taxon>
        <taxon>Basidiomycota</taxon>
        <taxon>Agaricomycotina</taxon>
        <taxon>Agaricomycetes</taxon>
        <taxon>Agaricomycetidae</taxon>
        <taxon>Agaricales</taxon>
        <taxon>Agaricineae</taxon>
        <taxon>Hydnangiaceae</taxon>
        <taxon>Laccaria</taxon>
    </lineage>
</organism>
<evidence type="ECO:0000313" key="1">
    <source>
        <dbReference type="EMBL" id="KIJ98270.1"/>
    </source>
</evidence>
<proteinExistence type="predicted"/>
<gene>
    <name evidence="1" type="ORF">K443DRAFT_680907</name>
</gene>